<feature type="transmembrane region" description="Helical" evidence="1">
    <location>
        <begin position="121"/>
        <end position="142"/>
    </location>
</feature>
<feature type="transmembrane region" description="Helical" evidence="1">
    <location>
        <begin position="57"/>
        <end position="78"/>
    </location>
</feature>
<feature type="transmembrane region" description="Helical" evidence="1">
    <location>
        <begin position="90"/>
        <end position="109"/>
    </location>
</feature>
<dbReference type="AlphaFoldDB" id="A0A1H1NU79"/>
<dbReference type="RefSeq" id="WP_026935281.1">
    <property type="nucleotide sequence ID" value="NZ_LT629745.1"/>
</dbReference>
<evidence type="ECO:0000256" key="1">
    <source>
        <dbReference type="SAM" id="Phobius"/>
    </source>
</evidence>
<evidence type="ECO:0000313" key="3">
    <source>
        <dbReference type="Proteomes" id="UP000198858"/>
    </source>
</evidence>
<gene>
    <name evidence="2" type="ORF">SAMN04488552_1864</name>
</gene>
<keyword evidence="1" id="KW-0812">Transmembrane</keyword>
<dbReference type="NCBIfam" id="TIGR04127">
    <property type="entry name" value="flavo_near_exo"/>
    <property type="match status" value="1"/>
</dbReference>
<proteinExistence type="predicted"/>
<name>A0A1H1NU79_9FLAO</name>
<keyword evidence="1" id="KW-0472">Membrane</keyword>
<dbReference type="STRING" id="1250231.SAMN04488552_1864"/>
<dbReference type="Proteomes" id="UP000198858">
    <property type="component" value="Chromosome I"/>
</dbReference>
<sequence>MEKTVKKRYRIAEIGVLILMLAAIRFFEEDIFYDPLIDFFKSDYLLGIIPPMDMAKLMINLTLRYFLNTAISLAIIYIGFRDLNILKFSAILYAFLYVLATAVFIFLVLNIEREHYLALFYVRRFLIHPLFLLILLPAFYYYRLKEFKKPDEI</sequence>
<keyword evidence="1" id="KW-1133">Transmembrane helix</keyword>
<dbReference type="InterPro" id="IPR026414">
    <property type="entry name" value="ExosoTase_F-assoc_memb"/>
</dbReference>
<evidence type="ECO:0000313" key="2">
    <source>
        <dbReference type="EMBL" id="SDS02537.1"/>
    </source>
</evidence>
<protein>
    <submittedName>
        <fullName evidence="2">Exosortase F-associated protein</fullName>
    </submittedName>
</protein>
<organism evidence="2 3">
    <name type="scientific">Christiangramia echinicola</name>
    <dbReference type="NCBI Taxonomy" id="279359"/>
    <lineage>
        <taxon>Bacteria</taxon>
        <taxon>Pseudomonadati</taxon>
        <taxon>Bacteroidota</taxon>
        <taxon>Flavobacteriia</taxon>
        <taxon>Flavobacteriales</taxon>
        <taxon>Flavobacteriaceae</taxon>
        <taxon>Christiangramia</taxon>
    </lineage>
</organism>
<accession>A0A1H1NU79</accession>
<dbReference type="EMBL" id="LT629745">
    <property type="protein sequence ID" value="SDS02537.1"/>
    <property type="molecule type" value="Genomic_DNA"/>
</dbReference>
<reference evidence="2 3" key="1">
    <citation type="submission" date="2016-10" db="EMBL/GenBank/DDBJ databases">
        <authorList>
            <person name="Varghese N."/>
            <person name="Submissions S."/>
        </authorList>
    </citation>
    <scope>NUCLEOTIDE SEQUENCE [LARGE SCALE GENOMIC DNA]</scope>
    <source>
        <strain evidence="2 3">Mar_2010_102</strain>
    </source>
</reference>
<keyword evidence="3" id="KW-1185">Reference proteome</keyword>